<proteinExistence type="predicted"/>
<sequence>MMAISEKIPKGIPRPLKDLRDLKAAIEELTKYAVMQVHHQEQHYV</sequence>
<reference evidence="1" key="1">
    <citation type="journal article" date="2014" name="Front. Microbiol.">
        <title>High frequency of phylogenetically diverse reductive dehalogenase-homologous genes in deep subseafloor sedimentary metagenomes.</title>
        <authorList>
            <person name="Kawai M."/>
            <person name="Futagami T."/>
            <person name="Toyoda A."/>
            <person name="Takaki Y."/>
            <person name="Nishi S."/>
            <person name="Hori S."/>
            <person name="Arai W."/>
            <person name="Tsubouchi T."/>
            <person name="Morono Y."/>
            <person name="Uchiyama I."/>
            <person name="Ito T."/>
            <person name="Fujiyama A."/>
            <person name="Inagaki F."/>
            <person name="Takami H."/>
        </authorList>
    </citation>
    <scope>NUCLEOTIDE SEQUENCE</scope>
    <source>
        <strain evidence="1">Expedition CK06-06</strain>
    </source>
</reference>
<dbReference type="EMBL" id="BART01010078">
    <property type="protein sequence ID" value="GAG84828.1"/>
    <property type="molecule type" value="Genomic_DNA"/>
</dbReference>
<protein>
    <submittedName>
        <fullName evidence="1">Uncharacterized protein</fullName>
    </submittedName>
</protein>
<organism evidence="1">
    <name type="scientific">marine sediment metagenome</name>
    <dbReference type="NCBI Taxonomy" id="412755"/>
    <lineage>
        <taxon>unclassified sequences</taxon>
        <taxon>metagenomes</taxon>
        <taxon>ecological metagenomes</taxon>
    </lineage>
</organism>
<gene>
    <name evidence="1" type="ORF">S01H4_22094</name>
</gene>
<comment type="caution">
    <text evidence="1">The sequence shown here is derived from an EMBL/GenBank/DDBJ whole genome shotgun (WGS) entry which is preliminary data.</text>
</comment>
<dbReference type="AlphaFoldDB" id="X1BL82"/>
<evidence type="ECO:0000313" key="1">
    <source>
        <dbReference type="EMBL" id="GAG84828.1"/>
    </source>
</evidence>
<name>X1BL82_9ZZZZ</name>
<accession>X1BL82</accession>